<reference evidence="1" key="2">
    <citation type="submission" date="2025-09" db="UniProtKB">
        <authorList>
            <consortium name="Ensembl"/>
        </authorList>
    </citation>
    <scope>IDENTIFICATION</scope>
</reference>
<organism evidence="1 2">
    <name type="scientific">Falco tinnunculus</name>
    <name type="common">Common kestrel</name>
    <dbReference type="NCBI Taxonomy" id="100819"/>
    <lineage>
        <taxon>Eukaryota</taxon>
        <taxon>Metazoa</taxon>
        <taxon>Chordata</taxon>
        <taxon>Craniata</taxon>
        <taxon>Vertebrata</taxon>
        <taxon>Euteleostomi</taxon>
        <taxon>Archelosauria</taxon>
        <taxon>Archosauria</taxon>
        <taxon>Dinosauria</taxon>
        <taxon>Saurischia</taxon>
        <taxon>Theropoda</taxon>
        <taxon>Coelurosauria</taxon>
        <taxon>Aves</taxon>
        <taxon>Neognathae</taxon>
        <taxon>Neoaves</taxon>
        <taxon>Telluraves</taxon>
        <taxon>Australaves</taxon>
        <taxon>Falconiformes</taxon>
        <taxon>Falconidae</taxon>
        <taxon>Falco</taxon>
    </lineage>
</organism>
<proteinExistence type="predicted"/>
<evidence type="ECO:0000313" key="1">
    <source>
        <dbReference type="Ensembl" id="ENSFTIP00000012565.1"/>
    </source>
</evidence>
<accession>A0A8C4UFU8</accession>
<dbReference type="Proteomes" id="UP000694562">
    <property type="component" value="Unplaced"/>
</dbReference>
<name>A0A8C4UFU8_FALTI</name>
<dbReference type="AlphaFoldDB" id="A0A8C4UFU8"/>
<protein>
    <submittedName>
        <fullName evidence="1">Uncharacterized protein</fullName>
    </submittedName>
</protein>
<dbReference type="Ensembl" id="ENSFTIT00000013103.1">
    <property type="protein sequence ID" value="ENSFTIP00000012565.1"/>
    <property type="gene ID" value="ENSFTIG00000008408.1"/>
</dbReference>
<evidence type="ECO:0000313" key="2">
    <source>
        <dbReference type="Proteomes" id="UP000694562"/>
    </source>
</evidence>
<keyword evidence="2" id="KW-1185">Reference proteome</keyword>
<reference evidence="1" key="1">
    <citation type="submission" date="2025-08" db="UniProtKB">
        <authorList>
            <consortium name="Ensembl"/>
        </authorList>
    </citation>
    <scope>IDENTIFICATION</scope>
</reference>
<sequence>ISSADFAFLILWTFQMICKPIRPNSGCSADQLPRIAGPCPSVAASPQLALPPGGNISCSSHKKEARGGPGRAWLPHGQAGCSPARGAIPTARCPGWPVRGIRFL</sequence>